<sequence>MHEYYKYVEVSVLGRNSYLREVSQVARAVSREYQDKIIDEIMNKFTLKGVSPEVLALARSEGGLGLRLADYDHEDALMRGLIRLLNDSPRWFSDNAAAFIDSLEADANDRYLEYKKIISEIDGWKELTLSQ</sequence>
<proteinExistence type="predicted"/>
<gene>
    <name evidence="1" type="ORF">ADUPG1_007340</name>
</gene>
<accession>A0ABQ5KLP6</accession>
<comment type="caution">
    <text evidence="1">The sequence shown here is derived from an EMBL/GenBank/DDBJ whole genome shotgun (WGS) entry which is preliminary data.</text>
</comment>
<evidence type="ECO:0000313" key="1">
    <source>
        <dbReference type="EMBL" id="GKT33425.1"/>
    </source>
</evidence>
<dbReference type="EMBL" id="BQXS01010248">
    <property type="protein sequence ID" value="GKT33425.1"/>
    <property type="molecule type" value="Genomic_DNA"/>
</dbReference>
<protein>
    <submittedName>
        <fullName evidence="1">Uncharacterized protein</fullName>
    </submittedName>
</protein>
<dbReference type="Proteomes" id="UP001057375">
    <property type="component" value="Unassembled WGS sequence"/>
</dbReference>
<feature type="non-terminal residue" evidence="1">
    <location>
        <position position="131"/>
    </location>
</feature>
<keyword evidence="2" id="KW-1185">Reference proteome</keyword>
<evidence type="ECO:0000313" key="2">
    <source>
        <dbReference type="Proteomes" id="UP001057375"/>
    </source>
</evidence>
<organism evidence="1 2">
    <name type="scientific">Aduncisulcus paluster</name>
    <dbReference type="NCBI Taxonomy" id="2918883"/>
    <lineage>
        <taxon>Eukaryota</taxon>
        <taxon>Metamonada</taxon>
        <taxon>Carpediemonas-like organisms</taxon>
        <taxon>Aduncisulcus</taxon>
    </lineage>
</organism>
<name>A0ABQ5KLP6_9EUKA</name>
<reference evidence="1" key="1">
    <citation type="submission" date="2022-03" db="EMBL/GenBank/DDBJ databases">
        <title>Draft genome sequence of Aduncisulcus paluster, a free-living microaerophilic Fornicata.</title>
        <authorList>
            <person name="Yuyama I."/>
            <person name="Kume K."/>
            <person name="Tamura T."/>
            <person name="Inagaki Y."/>
            <person name="Hashimoto T."/>
        </authorList>
    </citation>
    <scope>NUCLEOTIDE SEQUENCE</scope>
    <source>
        <strain evidence="1">NY0171</strain>
    </source>
</reference>